<reference evidence="1" key="1">
    <citation type="journal article" date="2013" name="Genetics">
        <title>The draft genome and transcriptome of Panagrellus redivivus are shaped by the harsh demands of a free-living lifestyle.</title>
        <authorList>
            <person name="Srinivasan J."/>
            <person name="Dillman A.R."/>
            <person name="Macchietto M.G."/>
            <person name="Heikkinen L."/>
            <person name="Lakso M."/>
            <person name="Fracchia K.M."/>
            <person name="Antoshechkin I."/>
            <person name="Mortazavi A."/>
            <person name="Wong G."/>
            <person name="Sternberg P.W."/>
        </authorList>
    </citation>
    <scope>NUCLEOTIDE SEQUENCE [LARGE SCALE GENOMIC DNA]</scope>
    <source>
        <strain evidence="1">MT8872</strain>
    </source>
</reference>
<dbReference type="AlphaFoldDB" id="A0A7E4V6P6"/>
<reference evidence="2" key="2">
    <citation type="submission" date="2020-10" db="UniProtKB">
        <authorList>
            <consortium name="WormBaseParasite"/>
        </authorList>
    </citation>
    <scope>IDENTIFICATION</scope>
</reference>
<evidence type="ECO:0000313" key="1">
    <source>
        <dbReference type="Proteomes" id="UP000492821"/>
    </source>
</evidence>
<dbReference type="WBParaSite" id="Pan_g17261.t1">
    <property type="protein sequence ID" value="Pan_g17261.t1"/>
    <property type="gene ID" value="Pan_g17261"/>
</dbReference>
<protein>
    <submittedName>
        <fullName evidence="2">BRO1 domain-containing protein</fullName>
    </submittedName>
</protein>
<evidence type="ECO:0000313" key="2">
    <source>
        <dbReference type="WBParaSite" id="Pan_g17261.t1"/>
    </source>
</evidence>
<proteinExistence type="predicted"/>
<dbReference type="Proteomes" id="UP000492821">
    <property type="component" value="Unassembled WGS sequence"/>
</dbReference>
<accession>A0A7E4V6P6</accession>
<keyword evidence="1" id="KW-1185">Reference proteome</keyword>
<sequence>MERRIFTTAIPGCQNFLADYGNVYQGLLHIVVRHYRQFQKAIPALSTVLRRLPLELSQAFEAASFARSEDAKDRLTEVAAILKGEKASASIKVLMEAEDLVAAYFDAILKQSCYQKNNTTKSGKLQQIFEVKMGVADAELVLGVSKDANPQIITPYFQKPKKTTPIAVTTSPPVVKPTVSGWAKVTRRKRNVY</sequence>
<organism evidence="1 2">
    <name type="scientific">Panagrellus redivivus</name>
    <name type="common">Microworm</name>
    <dbReference type="NCBI Taxonomy" id="6233"/>
    <lineage>
        <taxon>Eukaryota</taxon>
        <taxon>Metazoa</taxon>
        <taxon>Ecdysozoa</taxon>
        <taxon>Nematoda</taxon>
        <taxon>Chromadorea</taxon>
        <taxon>Rhabditida</taxon>
        <taxon>Tylenchina</taxon>
        <taxon>Panagrolaimomorpha</taxon>
        <taxon>Panagrolaimoidea</taxon>
        <taxon>Panagrolaimidae</taxon>
        <taxon>Panagrellus</taxon>
    </lineage>
</organism>
<name>A0A7E4V6P6_PANRE</name>